<name>A0ACC1T1Z8_9APHY</name>
<accession>A0ACC1T1Z8</accession>
<evidence type="ECO:0000313" key="1">
    <source>
        <dbReference type="EMBL" id="KAJ3551312.1"/>
    </source>
</evidence>
<sequence length="157" mass="17854">MSLSRFFYEPFYSMSDFDRLFDEAFNARTEGTNAGTVTRASTNAPRGIMRPRMDLYEDDKTNKVVATFELPGMKKEDINIDVQNNCLTVSGEAKVSSDREESGWQVQERRYGKFSRCIAMPQGVKEKDIHAHMDNGILSVTFPKSTPEETTKKIAIH</sequence>
<organism evidence="1 2">
    <name type="scientific">Phlebia brevispora</name>
    <dbReference type="NCBI Taxonomy" id="194682"/>
    <lineage>
        <taxon>Eukaryota</taxon>
        <taxon>Fungi</taxon>
        <taxon>Dikarya</taxon>
        <taxon>Basidiomycota</taxon>
        <taxon>Agaricomycotina</taxon>
        <taxon>Agaricomycetes</taxon>
        <taxon>Polyporales</taxon>
        <taxon>Meruliaceae</taxon>
        <taxon>Phlebia</taxon>
    </lineage>
</organism>
<reference evidence="1" key="1">
    <citation type="submission" date="2022-07" db="EMBL/GenBank/DDBJ databases">
        <title>Genome Sequence of Phlebia brevispora.</title>
        <authorList>
            <person name="Buettner E."/>
        </authorList>
    </citation>
    <scope>NUCLEOTIDE SEQUENCE</scope>
    <source>
        <strain evidence="1">MPL23</strain>
    </source>
</reference>
<dbReference type="Proteomes" id="UP001148662">
    <property type="component" value="Unassembled WGS sequence"/>
</dbReference>
<dbReference type="EMBL" id="JANHOG010000819">
    <property type="protein sequence ID" value="KAJ3551312.1"/>
    <property type="molecule type" value="Genomic_DNA"/>
</dbReference>
<comment type="caution">
    <text evidence="1">The sequence shown here is derived from an EMBL/GenBank/DDBJ whole genome shotgun (WGS) entry which is preliminary data.</text>
</comment>
<protein>
    <submittedName>
        <fullName evidence="1">Uncharacterized protein</fullName>
    </submittedName>
</protein>
<gene>
    <name evidence="1" type="ORF">NM688_g4776</name>
</gene>
<proteinExistence type="predicted"/>
<keyword evidence="2" id="KW-1185">Reference proteome</keyword>
<evidence type="ECO:0000313" key="2">
    <source>
        <dbReference type="Proteomes" id="UP001148662"/>
    </source>
</evidence>